<dbReference type="PANTHER" id="PTHR42852:SF6">
    <property type="entry name" value="THIOL:DISULFIDE INTERCHANGE PROTEIN DSBE"/>
    <property type="match status" value="1"/>
</dbReference>
<dbReference type="CDD" id="cd02966">
    <property type="entry name" value="TlpA_like_family"/>
    <property type="match status" value="1"/>
</dbReference>
<keyword evidence="8" id="KW-1185">Reference proteome</keyword>
<evidence type="ECO:0000256" key="5">
    <source>
        <dbReference type="SAM" id="SignalP"/>
    </source>
</evidence>
<dbReference type="InterPro" id="IPR011990">
    <property type="entry name" value="TPR-like_helical_dom_sf"/>
</dbReference>
<gene>
    <name evidence="7" type="ORF">ACFSQW_20025</name>
</gene>
<keyword evidence="2" id="KW-0201">Cytochrome c-type biogenesis</keyword>
<feature type="signal peptide" evidence="5">
    <location>
        <begin position="1"/>
        <end position="19"/>
    </location>
</feature>
<keyword evidence="5" id="KW-0732">Signal</keyword>
<dbReference type="EMBL" id="JBHULD010000025">
    <property type="protein sequence ID" value="MFD2556686.1"/>
    <property type="molecule type" value="Genomic_DNA"/>
</dbReference>
<dbReference type="Proteomes" id="UP001597440">
    <property type="component" value="Unassembled WGS sequence"/>
</dbReference>
<dbReference type="InterPro" id="IPR017937">
    <property type="entry name" value="Thioredoxin_CS"/>
</dbReference>
<organism evidence="7 8">
    <name type="scientific">Sphingobacterium tabacisoli</name>
    <dbReference type="NCBI Taxonomy" id="2044855"/>
    <lineage>
        <taxon>Bacteria</taxon>
        <taxon>Pseudomonadati</taxon>
        <taxon>Bacteroidota</taxon>
        <taxon>Sphingobacteriia</taxon>
        <taxon>Sphingobacteriales</taxon>
        <taxon>Sphingobacteriaceae</taxon>
        <taxon>Sphingobacterium</taxon>
    </lineage>
</organism>
<keyword evidence="4" id="KW-0676">Redox-active center</keyword>
<evidence type="ECO:0000256" key="4">
    <source>
        <dbReference type="ARBA" id="ARBA00023284"/>
    </source>
</evidence>
<dbReference type="RefSeq" id="WP_210354901.1">
    <property type="nucleotide sequence ID" value="NZ_JAEQMU010000002.1"/>
</dbReference>
<dbReference type="PROSITE" id="PS00194">
    <property type="entry name" value="THIOREDOXIN_1"/>
    <property type="match status" value="1"/>
</dbReference>
<evidence type="ECO:0000256" key="3">
    <source>
        <dbReference type="ARBA" id="ARBA00023157"/>
    </source>
</evidence>
<feature type="chain" id="PRO_5047266618" evidence="5">
    <location>
        <begin position="20"/>
        <end position="472"/>
    </location>
</feature>
<keyword evidence="3" id="KW-1015">Disulfide bond</keyword>
<dbReference type="InterPro" id="IPR050553">
    <property type="entry name" value="Thioredoxin_ResA/DsbE_sf"/>
</dbReference>
<dbReference type="InterPro" id="IPR000866">
    <property type="entry name" value="AhpC/TSA"/>
</dbReference>
<protein>
    <submittedName>
        <fullName evidence="7">Redoxin domain-containing protein</fullName>
    </submittedName>
</protein>
<evidence type="ECO:0000313" key="7">
    <source>
        <dbReference type="EMBL" id="MFD2556686.1"/>
    </source>
</evidence>
<comment type="caution">
    <text evidence="7">The sequence shown here is derived from an EMBL/GenBank/DDBJ whole genome shotgun (WGS) entry which is preliminary data.</text>
</comment>
<dbReference type="SUPFAM" id="SSF48452">
    <property type="entry name" value="TPR-like"/>
    <property type="match status" value="1"/>
</dbReference>
<dbReference type="Gene3D" id="3.40.30.10">
    <property type="entry name" value="Glutaredoxin"/>
    <property type="match status" value="1"/>
</dbReference>
<sequence>MMKNLIFALFLFFALGVQAQESEEKNPKLEALQNEKDKAVLDKKLKELEDGDIANWGLLNQYYGRDKAKIEAVNQRILKKHPASIAARMIRMHSFDYDQGLDAVEALGQKMFKDYAGINLDMEKTMVALAFAEEPDTSKVMQYINLIEDPYYRIFSITLALDIIGGYNSTMTLDLAQKEWPTALQLKDEKTLSKALEVDPQMAYVEYLTAYAKLLFKAEKYQEAYPLTKEAYERSKDREDSEIAENYAFLSSLNGQYKEALPILADAVKKGKFDKKYIDQVRKGYAALYPGQDVDAYIDELKKDFIDEVKTHVATLMINEAAPDFFVTDVNGKKVSLADFKGKTIVLDFWATWCGPCVESFPAMQMAADRYKEDPSVKFLFIHTWENTKDPLADASSFLAKRNYTFDLYMDPKDPSTKRSPAADAFKVDGIPAKFIIDGNGRVRFTAAGFSGKAEAVAEEVVQMVEMARKGS</sequence>
<dbReference type="Gene3D" id="1.25.40.10">
    <property type="entry name" value="Tetratricopeptide repeat domain"/>
    <property type="match status" value="1"/>
</dbReference>
<reference evidence="8" key="1">
    <citation type="journal article" date="2019" name="Int. J. Syst. Evol. Microbiol.">
        <title>The Global Catalogue of Microorganisms (GCM) 10K type strain sequencing project: providing services to taxonomists for standard genome sequencing and annotation.</title>
        <authorList>
            <consortium name="The Broad Institute Genomics Platform"/>
            <consortium name="The Broad Institute Genome Sequencing Center for Infectious Disease"/>
            <person name="Wu L."/>
            <person name="Ma J."/>
        </authorList>
    </citation>
    <scope>NUCLEOTIDE SEQUENCE [LARGE SCALE GENOMIC DNA]</scope>
    <source>
        <strain evidence="8">KCTC 52298</strain>
    </source>
</reference>
<name>A0ABW5LA10_9SPHI</name>
<proteinExistence type="predicted"/>
<dbReference type="PROSITE" id="PS51352">
    <property type="entry name" value="THIOREDOXIN_2"/>
    <property type="match status" value="1"/>
</dbReference>
<dbReference type="InterPro" id="IPR036249">
    <property type="entry name" value="Thioredoxin-like_sf"/>
</dbReference>
<evidence type="ECO:0000313" key="8">
    <source>
        <dbReference type="Proteomes" id="UP001597440"/>
    </source>
</evidence>
<dbReference type="InterPro" id="IPR013766">
    <property type="entry name" value="Thioredoxin_domain"/>
</dbReference>
<evidence type="ECO:0000259" key="6">
    <source>
        <dbReference type="PROSITE" id="PS51352"/>
    </source>
</evidence>
<dbReference type="PANTHER" id="PTHR42852">
    <property type="entry name" value="THIOL:DISULFIDE INTERCHANGE PROTEIN DSBE"/>
    <property type="match status" value="1"/>
</dbReference>
<feature type="domain" description="Thioredoxin" evidence="6">
    <location>
        <begin position="316"/>
        <end position="470"/>
    </location>
</feature>
<evidence type="ECO:0000256" key="2">
    <source>
        <dbReference type="ARBA" id="ARBA00022748"/>
    </source>
</evidence>
<comment type="subcellular location">
    <subcellularLocation>
        <location evidence="1">Cell envelope</location>
    </subcellularLocation>
</comment>
<accession>A0ABW5LA10</accession>
<evidence type="ECO:0000256" key="1">
    <source>
        <dbReference type="ARBA" id="ARBA00004196"/>
    </source>
</evidence>
<dbReference type="SUPFAM" id="SSF52833">
    <property type="entry name" value="Thioredoxin-like"/>
    <property type="match status" value="1"/>
</dbReference>
<dbReference type="Pfam" id="PF00578">
    <property type="entry name" value="AhpC-TSA"/>
    <property type="match status" value="1"/>
</dbReference>